<accession>A0ABR0BC33</accession>
<keyword evidence="3" id="KW-1185">Reference proteome</keyword>
<dbReference type="EMBL" id="JAWRVI010000510">
    <property type="protein sequence ID" value="KAK4063457.1"/>
    <property type="molecule type" value="Genomic_DNA"/>
</dbReference>
<protein>
    <submittedName>
        <fullName evidence="2">Uncharacterized protein</fullName>
    </submittedName>
</protein>
<organism evidence="2 3">
    <name type="scientific">Purpureocillium lilacinum</name>
    <name type="common">Paecilomyces lilacinus</name>
    <dbReference type="NCBI Taxonomy" id="33203"/>
    <lineage>
        <taxon>Eukaryota</taxon>
        <taxon>Fungi</taxon>
        <taxon>Dikarya</taxon>
        <taxon>Ascomycota</taxon>
        <taxon>Pezizomycotina</taxon>
        <taxon>Sordariomycetes</taxon>
        <taxon>Hypocreomycetidae</taxon>
        <taxon>Hypocreales</taxon>
        <taxon>Ophiocordycipitaceae</taxon>
        <taxon>Purpureocillium</taxon>
    </lineage>
</organism>
<feature type="compositionally biased region" description="Basic and acidic residues" evidence="1">
    <location>
        <begin position="378"/>
        <end position="388"/>
    </location>
</feature>
<gene>
    <name evidence="2" type="ORF">Purlil1_14156</name>
</gene>
<proteinExistence type="predicted"/>
<comment type="caution">
    <text evidence="2">The sequence shown here is derived from an EMBL/GenBank/DDBJ whole genome shotgun (WGS) entry which is preliminary data.</text>
</comment>
<reference evidence="2 3" key="1">
    <citation type="journal article" date="2024" name="Microbiol. Resour. Announc.">
        <title>Genome annotations for the ascomycete fungi Trichoderma harzianum, Trichoderma aggressivum, and Purpureocillium lilacinum.</title>
        <authorList>
            <person name="Beijen E.P.W."/>
            <person name="Ohm R.A."/>
        </authorList>
    </citation>
    <scope>NUCLEOTIDE SEQUENCE [LARGE SCALE GENOMIC DNA]</scope>
    <source>
        <strain evidence="2 3">CBS 150709</strain>
    </source>
</reference>
<feature type="region of interest" description="Disordered" evidence="1">
    <location>
        <begin position="293"/>
        <end position="319"/>
    </location>
</feature>
<name>A0ABR0BC33_PURLI</name>
<evidence type="ECO:0000313" key="2">
    <source>
        <dbReference type="EMBL" id="KAK4063457.1"/>
    </source>
</evidence>
<dbReference type="Proteomes" id="UP001287286">
    <property type="component" value="Unassembled WGS sequence"/>
</dbReference>
<sequence length="630" mass="68886">MIRCIALDDALPYEEFRQNPNTILITTSLGGHLSWFESGGTRWYPRPICNFLNHMAFNVDLESFQVAQRRHKASLGAGYDPMRRKLALVECLNANWESHFTLCKKPVEMLMRSDSSGCRLCRASWHRLATKTWRDNTPKRRYGWLGNRYLTPEPFTAQLLALHHWSDALRCKRWARCQKGSGLLSARSNSSELAEWSCANKLLSSYLALAICCRRELREHHTASSFTGHSITNTRSAVFGPTRGLWASRDELCRCTSISSTVSHSNTSSTSPISVLSSLPAAWPKGVSHGKYDGPAFSGRSPDAAKTRHSASDGTAKSATRLPTAAVMAVLMAVGGSTLRLTHSRSLASLTSTVIASQRPQMYVASRFRTCDTYASTGHREQSQEKSRSAQRVGRSPPASVATAPQYPSVESRVYASLKVDHLSLVAVQSIRNDFAGRGYLWPSVPSDSYTVRSRRGPCSTVGRSHRDLGLVGCCCGVSMPGLAGAARASDSTAGLAWPGHPPGGVHRGVLKEVTGGLGQRRGQPAPASGHSERSACAMAWDLFDQVSVKQMHNTGRWRPTTGGHTENRSARALSRGYLHNWRNVDRHFTKTSPSISAGDSPPSVTLSYDEEIAHQKEASRSGTPSLFST</sequence>
<evidence type="ECO:0000313" key="3">
    <source>
        <dbReference type="Proteomes" id="UP001287286"/>
    </source>
</evidence>
<feature type="region of interest" description="Disordered" evidence="1">
    <location>
        <begin position="375"/>
        <end position="405"/>
    </location>
</feature>
<evidence type="ECO:0000256" key="1">
    <source>
        <dbReference type="SAM" id="MobiDB-lite"/>
    </source>
</evidence>